<dbReference type="Proteomes" id="UP001148737">
    <property type="component" value="Unassembled WGS sequence"/>
</dbReference>
<reference evidence="1" key="1">
    <citation type="submission" date="2022-07" db="EMBL/GenBank/DDBJ databases">
        <title>Genome Sequence of Lecanicillium saksenae.</title>
        <authorList>
            <person name="Buettner E."/>
        </authorList>
    </citation>
    <scope>NUCLEOTIDE SEQUENCE</scope>
    <source>
        <strain evidence="1">VT-O1</strain>
    </source>
</reference>
<evidence type="ECO:0000313" key="2">
    <source>
        <dbReference type="Proteomes" id="UP001148737"/>
    </source>
</evidence>
<proteinExistence type="predicted"/>
<sequence length="95" mass="10036">MVKITLAAVAALVTAATANNCTPGFMYCGSSLLKKGAYDNQIRQALRESGQPTDGNHIVNSVFNCQGGPNGDIRYLYICDGHCIDGGDGKDDYCS</sequence>
<dbReference type="EMBL" id="JANAKD010000025">
    <property type="protein sequence ID" value="KAJ3499013.1"/>
    <property type="molecule type" value="Genomic_DNA"/>
</dbReference>
<keyword evidence="2" id="KW-1185">Reference proteome</keyword>
<accession>A0ACC1R7V4</accession>
<gene>
    <name evidence="1" type="ORF">NLG97_g666</name>
</gene>
<protein>
    <submittedName>
        <fullName evidence="1">Uncharacterized protein</fullName>
    </submittedName>
</protein>
<name>A0ACC1R7V4_9HYPO</name>
<evidence type="ECO:0000313" key="1">
    <source>
        <dbReference type="EMBL" id="KAJ3499013.1"/>
    </source>
</evidence>
<organism evidence="1 2">
    <name type="scientific">Lecanicillium saksenae</name>
    <dbReference type="NCBI Taxonomy" id="468837"/>
    <lineage>
        <taxon>Eukaryota</taxon>
        <taxon>Fungi</taxon>
        <taxon>Dikarya</taxon>
        <taxon>Ascomycota</taxon>
        <taxon>Pezizomycotina</taxon>
        <taxon>Sordariomycetes</taxon>
        <taxon>Hypocreomycetidae</taxon>
        <taxon>Hypocreales</taxon>
        <taxon>Cordycipitaceae</taxon>
        <taxon>Lecanicillium</taxon>
    </lineage>
</organism>
<comment type="caution">
    <text evidence="1">The sequence shown here is derived from an EMBL/GenBank/DDBJ whole genome shotgun (WGS) entry which is preliminary data.</text>
</comment>